<dbReference type="OrthoDB" id="10258062at2759"/>
<reference evidence="1" key="1">
    <citation type="submission" date="2023-01" db="EMBL/GenBank/DDBJ databases">
        <title>Genome assembly of the deep-sea coral Lophelia pertusa.</title>
        <authorList>
            <person name="Herrera S."/>
            <person name="Cordes E."/>
        </authorList>
    </citation>
    <scope>NUCLEOTIDE SEQUENCE</scope>
    <source>
        <strain evidence="1">USNM1676648</strain>
        <tissue evidence="1">Polyp</tissue>
    </source>
</reference>
<evidence type="ECO:0000313" key="1">
    <source>
        <dbReference type="EMBL" id="KAJ7390981.1"/>
    </source>
</evidence>
<gene>
    <name evidence="1" type="primary">TELO2_2</name>
    <name evidence="1" type="ORF">OS493_021001</name>
</gene>
<dbReference type="GO" id="GO:0005829">
    <property type="term" value="C:cytosol"/>
    <property type="evidence" value="ECO:0007669"/>
    <property type="project" value="TreeGrafter"/>
</dbReference>
<dbReference type="Proteomes" id="UP001163046">
    <property type="component" value="Unassembled WGS sequence"/>
</dbReference>
<dbReference type="AlphaFoldDB" id="A0A9X0A018"/>
<sequence>MVADQVCKALEKLHDNLTMSQDCSFKFLGELIGRICMAGQAENTFAVVLPALEKWLTTSPLWNRICARLITGVPDGTMEHVAEGLLKVANNPTLIAKLFVDSILVNTKLKYLLTTKFLLMRSYSNMNVLYNIIGYFIWMQAQAFVSGNCAYTLRQLG</sequence>
<dbReference type="GO" id="GO:0051083">
    <property type="term" value="P:'de novo' cotranslational protein folding"/>
    <property type="evidence" value="ECO:0007669"/>
    <property type="project" value="TreeGrafter"/>
</dbReference>
<dbReference type="PANTHER" id="PTHR15830:SF10">
    <property type="entry name" value="TELOMERE LENGTH REGULATION PROTEIN TEL2 HOMOLOG"/>
    <property type="match status" value="1"/>
</dbReference>
<comment type="caution">
    <text evidence="1">The sequence shown here is derived from an EMBL/GenBank/DDBJ whole genome shotgun (WGS) entry which is preliminary data.</text>
</comment>
<organism evidence="1 2">
    <name type="scientific">Desmophyllum pertusum</name>
    <dbReference type="NCBI Taxonomy" id="174260"/>
    <lineage>
        <taxon>Eukaryota</taxon>
        <taxon>Metazoa</taxon>
        <taxon>Cnidaria</taxon>
        <taxon>Anthozoa</taxon>
        <taxon>Hexacorallia</taxon>
        <taxon>Scleractinia</taxon>
        <taxon>Caryophylliina</taxon>
        <taxon>Caryophylliidae</taxon>
        <taxon>Desmophyllum</taxon>
    </lineage>
</organism>
<name>A0A9X0A018_9CNID</name>
<evidence type="ECO:0000313" key="2">
    <source>
        <dbReference type="Proteomes" id="UP001163046"/>
    </source>
</evidence>
<accession>A0A9X0A018</accession>
<dbReference type="InterPro" id="IPR051970">
    <property type="entry name" value="TEL2_Regulation"/>
</dbReference>
<keyword evidence="2" id="KW-1185">Reference proteome</keyword>
<dbReference type="EMBL" id="MU825409">
    <property type="protein sequence ID" value="KAJ7390981.1"/>
    <property type="molecule type" value="Genomic_DNA"/>
</dbReference>
<dbReference type="GO" id="GO:0051879">
    <property type="term" value="F:Hsp90 protein binding"/>
    <property type="evidence" value="ECO:0007669"/>
    <property type="project" value="TreeGrafter"/>
</dbReference>
<proteinExistence type="predicted"/>
<dbReference type="PANTHER" id="PTHR15830">
    <property type="entry name" value="TELOMERE LENGTH REGULATION PROTEIN TEL2 FAMILY MEMBER"/>
    <property type="match status" value="1"/>
</dbReference>
<protein>
    <submittedName>
        <fullName evidence="1">TEL2, telomere maintenance protein 2</fullName>
    </submittedName>
</protein>
<dbReference type="GO" id="GO:0042162">
    <property type="term" value="F:telomeric DNA binding"/>
    <property type="evidence" value="ECO:0007669"/>
    <property type="project" value="TreeGrafter"/>
</dbReference>